<proteinExistence type="predicted"/>
<sequence>MKFLALAKTKKDFWVFTFGWNKNGQLGLGHNEDQTLPIKLDFPSAGGVVTAIACLFFSSVALLDSGEHFINRCSSSVKIIIIFILL</sequence>
<evidence type="ECO:0000313" key="3">
    <source>
        <dbReference type="Proteomes" id="UP000494165"/>
    </source>
</evidence>
<dbReference type="SUPFAM" id="SSF50985">
    <property type="entry name" value="RCC1/BLIP-II"/>
    <property type="match status" value="1"/>
</dbReference>
<dbReference type="Pfam" id="PF00415">
    <property type="entry name" value="RCC1"/>
    <property type="match status" value="1"/>
</dbReference>
<name>A0A8S1DZA4_9INSE</name>
<protein>
    <submittedName>
        <fullName evidence="2">Uncharacterized protein</fullName>
    </submittedName>
</protein>
<dbReference type="AlphaFoldDB" id="A0A8S1DZA4"/>
<dbReference type="InterPro" id="IPR000408">
    <property type="entry name" value="Reg_chr_condens"/>
</dbReference>
<gene>
    <name evidence="2" type="ORF">CLODIP_2_CD08311</name>
</gene>
<dbReference type="EMBL" id="CADEPI010000565">
    <property type="protein sequence ID" value="CAB3387333.1"/>
    <property type="molecule type" value="Genomic_DNA"/>
</dbReference>
<accession>A0A8S1DZA4</accession>
<dbReference type="InterPro" id="IPR009091">
    <property type="entry name" value="RCC1/BLIP-II"/>
</dbReference>
<evidence type="ECO:0000313" key="2">
    <source>
        <dbReference type="EMBL" id="CAB3387333.1"/>
    </source>
</evidence>
<comment type="caution">
    <text evidence="2">The sequence shown here is derived from an EMBL/GenBank/DDBJ whole genome shotgun (WGS) entry which is preliminary data.</text>
</comment>
<dbReference type="Proteomes" id="UP000494165">
    <property type="component" value="Unassembled WGS sequence"/>
</dbReference>
<keyword evidence="3" id="KW-1185">Reference proteome</keyword>
<dbReference type="OrthoDB" id="5981550at2759"/>
<dbReference type="Gene3D" id="2.130.10.30">
    <property type="entry name" value="Regulator of chromosome condensation 1/beta-lactamase-inhibitor protein II"/>
    <property type="match status" value="1"/>
</dbReference>
<feature type="repeat" description="RCC1" evidence="1">
    <location>
        <begin position="13"/>
        <end position="65"/>
    </location>
</feature>
<organism evidence="2 3">
    <name type="scientific">Cloeon dipterum</name>
    <dbReference type="NCBI Taxonomy" id="197152"/>
    <lineage>
        <taxon>Eukaryota</taxon>
        <taxon>Metazoa</taxon>
        <taxon>Ecdysozoa</taxon>
        <taxon>Arthropoda</taxon>
        <taxon>Hexapoda</taxon>
        <taxon>Insecta</taxon>
        <taxon>Pterygota</taxon>
        <taxon>Palaeoptera</taxon>
        <taxon>Ephemeroptera</taxon>
        <taxon>Pisciforma</taxon>
        <taxon>Baetidae</taxon>
        <taxon>Cloeon</taxon>
    </lineage>
</organism>
<evidence type="ECO:0000256" key="1">
    <source>
        <dbReference type="PROSITE-ProRule" id="PRU00235"/>
    </source>
</evidence>
<dbReference type="PROSITE" id="PS50012">
    <property type="entry name" value="RCC1_3"/>
    <property type="match status" value="1"/>
</dbReference>
<reference evidence="2 3" key="1">
    <citation type="submission" date="2020-04" db="EMBL/GenBank/DDBJ databases">
        <authorList>
            <person name="Alioto T."/>
            <person name="Alioto T."/>
            <person name="Gomez Garrido J."/>
        </authorList>
    </citation>
    <scope>NUCLEOTIDE SEQUENCE [LARGE SCALE GENOMIC DNA]</scope>
</reference>